<evidence type="ECO:0000313" key="2">
    <source>
        <dbReference type="EMBL" id="QDZ44991.1"/>
    </source>
</evidence>
<organism evidence="2 3">
    <name type="scientific">Frog virus 3</name>
    <name type="common">FV-3</name>
    <dbReference type="NCBI Taxonomy" id="10493"/>
    <lineage>
        <taxon>Viruses</taxon>
        <taxon>Varidnaviria</taxon>
        <taxon>Bamfordvirae</taxon>
        <taxon>Nucleocytoviricota</taxon>
        <taxon>Megaviricetes</taxon>
        <taxon>Pimascovirales</taxon>
        <taxon>Pimascovirales incertae sedis</taxon>
        <taxon>Iridoviridae</taxon>
        <taxon>Alphairidovirinae</taxon>
        <taxon>Ranavirus</taxon>
        <taxon>Ranavirus rana1</taxon>
    </lineage>
</organism>
<dbReference type="EC" id="1.17.4.1" evidence="1"/>
<accession>A0A5B8P2D9</accession>
<gene>
    <name evidence="2" type="ORF">064</name>
</gene>
<dbReference type="InterPro" id="IPR009078">
    <property type="entry name" value="Ferritin-like_SF"/>
</dbReference>
<dbReference type="Gene3D" id="1.10.620.20">
    <property type="entry name" value="Ribonucleotide Reductase, subunit A"/>
    <property type="match status" value="1"/>
</dbReference>
<sequence length="67" mass="7607">MLTSFACREAIHQKAYSLLNDTLGMPDCEYQAFADYGEMTDKLDFMREMDNPARARAVLNEGNAVVR</sequence>
<reference evidence="2 3" key="1">
    <citation type="journal article" date="2019" name="J. Virol.">
        <title>Frog virus 3 genomes reveal prevalent recombination between Ranavirus lineages and their origin in Canada.</title>
        <authorList>
            <person name="Vilaca S.T."/>
            <person name="Bienentreu J.F."/>
            <person name="Brunetti C.R."/>
            <person name="Lesbarreres D."/>
            <person name="Murray D.L."/>
            <person name="Kyle C.J."/>
        </authorList>
    </citation>
    <scope>NUCLEOTIDE SEQUENCE [LARGE SCALE GENOMIC DNA]</scope>
    <source>
        <strain evidence="2 3">Z595</strain>
    </source>
</reference>
<organismHost>
    <name type="scientific">Notophthalmus viridescens</name>
    <name type="common">Eastern newt</name>
    <name type="synonym">Triturus viridescens</name>
    <dbReference type="NCBI Taxonomy" id="8316"/>
</organismHost>
<organismHost>
    <name type="scientific">Lithobates sylvaticus</name>
    <name type="common">Wood frog</name>
    <name type="synonym">Rana sylvatica</name>
    <dbReference type="NCBI Taxonomy" id="45438"/>
</organismHost>
<dbReference type="SUPFAM" id="SSF47240">
    <property type="entry name" value="Ferritin-like"/>
    <property type="match status" value="1"/>
</dbReference>
<dbReference type="EMBL" id="MK959610">
    <property type="protein sequence ID" value="QDZ44991.1"/>
    <property type="molecule type" value="Genomic_DNA"/>
</dbReference>
<protein>
    <recommendedName>
        <fullName evidence="1">ribonucleoside-diphosphate reductase</fullName>
        <ecNumber evidence="1">1.17.4.1</ecNumber>
    </recommendedName>
</protein>
<proteinExistence type="predicted"/>
<name>A0A5B8P2D9_FRG3V</name>
<evidence type="ECO:0000256" key="1">
    <source>
        <dbReference type="ARBA" id="ARBA00012274"/>
    </source>
</evidence>
<organismHost>
    <name type="scientific">Lithobates pipiens</name>
    <name type="common">Northern leopard frog</name>
    <name type="synonym">Rana pipiens</name>
    <dbReference type="NCBI Taxonomy" id="8404"/>
</organismHost>
<dbReference type="Proteomes" id="UP000321209">
    <property type="component" value="Genome"/>
</dbReference>
<organismHost>
    <name type="scientific">Dryophytes versicolor</name>
    <name type="common">chameleon treefrog</name>
    <dbReference type="NCBI Taxonomy" id="30343"/>
</organismHost>
<dbReference type="UniPathway" id="UPA00326"/>
<dbReference type="GO" id="GO:0004748">
    <property type="term" value="F:ribonucleoside-diphosphate reductase activity, thioredoxin disulfide as acceptor"/>
    <property type="evidence" value="ECO:0007669"/>
    <property type="project" value="UniProtKB-EC"/>
</dbReference>
<evidence type="ECO:0000313" key="3">
    <source>
        <dbReference type="Proteomes" id="UP000321209"/>
    </source>
</evidence>
<organismHost>
    <name type="scientific">Oophaga pumilio</name>
    <name type="common">strawberry poison frog</name>
    <dbReference type="NCBI Taxonomy" id="51950"/>
</organismHost>
<dbReference type="InterPro" id="IPR012348">
    <property type="entry name" value="RNR-like"/>
</dbReference>